<gene>
    <name evidence="1" type="ORF">IGS68_24520</name>
</gene>
<keyword evidence="2" id="KW-1185">Reference proteome</keyword>
<accession>A0ABX7B444</accession>
<organism evidence="1 2">
    <name type="scientific">Skermanella cutis</name>
    <dbReference type="NCBI Taxonomy" id="2775420"/>
    <lineage>
        <taxon>Bacteria</taxon>
        <taxon>Pseudomonadati</taxon>
        <taxon>Pseudomonadota</taxon>
        <taxon>Alphaproteobacteria</taxon>
        <taxon>Rhodospirillales</taxon>
        <taxon>Azospirillaceae</taxon>
        <taxon>Skermanella</taxon>
    </lineage>
</organism>
<protein>
    <submittedName>
        <fullName evidence="1">Uncharacterized protein</fullName>
    </submittedName>
</protein>
<dbReference type="EMBL" id="CP067420">
    <property type="protein sequence ID" value="QQP89124.1"/>
    <property type="molecule type" value="Genomic_DNA"/>
</dbReference>
<evidence type="ECO:0000313" key="2">
    <source>
        <dbReference type="Proteomes" id="UP000595197"/>
    </source>
</evidence>
<dbReference type="Proteomes" id="UP000595197">
    <property type="component" value="Chromosome"/>
</dbReference>
<reference evidence="1" key="1">
    <citation type="submission" date="2021-02" db="EMBL/GenBank/DDBJ databases">
        <title>Skermanella TT6 skin isolate.</title>
        <authorList>
            <person name="Lee K."/>
            <person name="Ganzorig M."/>
        </authorList>
    </citation>
    <scope>NUCLEOTIDE SEQUENCE</scope>
    <source>
        <strain evidence="1">TT6</strain>
    </source>
</reference>
<sequence>MAKARILIEKHAAKLQSINGRSGVIVNSTDVLMAHLGPLLQFLSPREATEAEAVTADLPPAPCHRPMNDREVAEHLIRAAGLTASAQGGLDDKAVVEIRDIRQRLADAIPGMTFPRPTTGPLASRLNQLLLIFSQAQSDRKLDDIDVIRQVQALTW</sequence>
<evidence type="ECO:0000313" key="1">
    <source>
        <dbReference type="EMBL" id="QQP89124.1"/>
    </source>
</evidence>
<name>A0ABX7B444_9PROT</name>
<proteinExistence type="predicted"/>
<dbReference type="RefSeq" id="WP_201074972.1">
    <property type="nucleotide sequence ID" value="NZ_CP067420.1"/>
</dbReference>